<protein>
    <submittedName>
        <fullName evidence="2">Uncharacterized protein</fullName>
    </submittedName>
</protein>
<evidence type="ECO:0000313" key="3">
    <source>
        <dbReference type="Proteomes" id="UP001497623"/>
    </source>
</evidence>
<reference evidence="2 3" key="1">
    <citation type="submission" date="2024-05" db="EMBL/GenBank/DDBJ databases">
        <authorList>
            <person name="Wallberg A."/>
        </authorList>
    </citation>
    <scope>NUCLEOTIDE SEQUENCE [LARGE SCALE GENOMIC DNA]</scope>
</reference>
<evidence type="ECO:0000313" key="2">
    <source>
        <dbReference type="EMBL" id="CAL4065507.1"/>
    </source>
</evidence>
<feature type="region of interest" description="Disordered" evidence="1">
    <location>
        <begin position="1"/>
        <end position="25"/>
    </location>
</feature>
<sequence>MAESESPKSTTPLPMSRSQASLRHDNIIHKDMGKNMAKEEGVPLKQDMIALKDHDHTSRGEGGGIDFFWNFNMLPSSNYVVICTNHKYDIVFEKKVCLTP</sequence>
<organism evidence="2 3">
    <name type="scientific">Meganyctiphanes norvegica</name>
    <name type="common">Northern krill</name>
    <name type="synonym">Thysanopoda norvegica</name>
    <dbReference type="NCBI Taxonomy" id="48144"/>
    <lineage>
        <taxon>Eukaryota</taxon>
        <taxon>Metazoa</taxon>
        <taxon>Ecdysozoa</taxon>
        <taxon>Arthropoda</taxon>
        <taxon>Crustacea</taxon>
        <taxon>Multicrustacea</taxon>
        <taxon>Malacostraca</taxon>
        <taxon>Eumalacostraca</taxon>
        <taxon>Eucarida</taxon>
        <taxon>Euphausiacea</taxon>
        <taxon>Euphausiidae</taxon>
        <taxon>Meganyctiphanes</taxon>
    </lineage>
</organism>
<accession>A0AAV2PUD5</accession>
<comment type="caution">
    <text evidence="2">The sequence shown here is derived from an EMBL/GenBank/DDBJ whole genome shotgun (WGS) entry which is preliminary data.</text>
</comment>
<dbReference type="AlphaFoldDB" id="A0AAV2PUD5"/>
<feature type="compositionally biased region" description="Polar residues" evidence="1">
    <location>
        <begin position="7"/>
        <end position="21"/>
    </location>
</feature>
<evidence type="ECO:0000256" key="1">
    <source>
        <dbReference type="SAM" id="MobiDB-lite"/>
    </source>
</evidence>
<name>A0AAV2PUD5_MEGNR</name>
<proteinExistence type="predicted"/>
<keyword evidence="3" id="KW-1185">Reference proteome</keyword>
<dbReference type="Proteomes" id="UP001497623">
    <property type="component" value="Unassembled WGS sequence"/>
</dbReference>
<dbReference type="EMBL" id="CAXKWB010001798">
    <property type="protein sequence ID" value="CAL4065507.1"/>
    <property type="molecule type" value="Genomic_DNA"/>
</dbReference>
<gene>
    <name evidence="2" type="ORF">MNOR_LOCUS4835</name>
</gene>